<comment type="caution">
    <text evidence="2">The sequence shown here is derived from an EMBL/GenBank/DDBJ whole genome shotgun (WGS) entry which is preliminary data.</text>
</comment>
<dbReference type="AlphaFoldDB" id="A0A1E5G216"/>
<sequence length="260" mass="28734">MKRILIALMIVSLTFVSLIGCSSSEDASQKSEEDLRAEVQAELDAERAAEAEARAELEAQIRAELEAEQKKEEPASQQPAQQPAQATQPTQPAQQNQPEPAQPKPVVPNLTGFTNETIKGKTINHSNHTAVIIPNYLYYGANANALSRRPFKTGVAEGWEPPVVPVAFFGKAENVQVTHNTIDLIPPYEEEPYLIWDIGTLENTILDVQFLVASERDSYVITGKVKTSTGAYSDFKFRIGHIAVEDGFIFHVEDDVILFN</sequence>
<dbReference type="EMBL" id="MIJE01000022">
    <property type="protein sequence ID" value="OEF96984.1"/>
    <property type="molecule type" value="Genomic_DNA"/>
</dbReference>
<dbReference type="Proteomes" id="UP000094296">
    <property type="component" value="Unassembled WGS sequence"/>
</dbReference>
<evidence type="ECO:0000313" key="2">
    <source>
        <dbReference type="EMBL" id="OEF96984.1"/>
    </source>
</evidence>
<feature type="region of interest" description="Disordered" evidence="1">
    <location>
        <begin position="24"/>
        <end position="113"/>
    </location>
</feature>
<evidence type="ECO:0008006" key="4">
    <source>
        <dbReference type="Google" id="ProtNLM"/>
    </source>
</evidence>
<keyword evidence="3" id="KW-1185">Reference proteome</keyword>
<accession>A0A1E5G216</accession>
<evidence type="ECO:0000313" key="3">
    <source>
        <dbReference type="Proteomes" id="UP000094296"/>
    </source>
</evidence>
<dbReference type="STRING" id="766136.BHF68_05105"/>
<reference evidence="2 3" key="1">
    <citation type="submission" date="2016-09" db="EMBL/GenBank/DDBJ databases">
        <title>Draft genome sequence for the type strain of Desulfuribacillus alkaliarsenatis AHT28, an obligately anaerobic, sulfidogenic bacterium isolated from Russian soda lake sediments.</title>
        <authorList>
            <person name="Abin C.A."/>
            <person name="Hollibaugh J.T."/>
        </authorList>
    </citation>
    <scope>NUCLEOTIDE SEQUENCE [LARGE SCALE GENOMIC DNA]</scope>
    <source>
        <strain evidence="2 3">AHT28</strain>
    </source>
</reference>
<protein>
    <recommendedName>
        <fullName evidence="4">Lipoprotein</fullName>
    </recommendedName>
</protein>
<gene>
    <name evidence="2" type="ORF">BHF68_05105</name>
</gene>
<feature type="compositionally biased region" description="Basic and acidic residues" evidence="1">
    <location>
        <begin position="27"/>
        <end position="74"/>
    </location>
</feature>
<proteinExistence type="predicted"/>
<dbReference type="PROSITE" id="PS51257">
    <property type="entry name" value="PROKAR_LIPOPROTEIN"/>
    <property type="match status" value="1"/>
</dbReference>
<evidence type="ECO:0000256" key="1">
    <source>
        <dbReference type="SAM" id="MobiDB-lite"/>
    </source>
</evidence>
<dbReference type="RefSeq" id="WP_069643029.1">
    <property type="nucleotide sequence ID" value="NZ_MIJE01000022.1"/>
</dbReference>
<organism evidence="2 3">
    <name type="scientific">Desulfuribacillus alkaliarsenatis</name>
    <dbReference type="NCBI Taxonomy" id="766136"/>
    <lineage>
        <taxon>Bacteria</taxon>
        <taxon>Bacillati</taxon>
        <taxon>Bacillota</taxon>
        <taxon>Desulfuribacillia</taxon>
        <taxon>Desulfuribacillales</taxon>
        <taxon>Desulfuribacillaceae</taxon>
        <taxon>Desulfuribacillus</taxon>
    </lineage>
</organism>
<name>A0A1E5G216_9FIRM</name>
<feature type="compositionally biased region" description="Low complexity" evidence="1">
    <location>
        <begin position="75"/>
        <end position="99"/>
    </location>
</feature>